<comment type="similarity">
    <text evidence="1">Belongs to the SlyX family.</text>
</comment>
<dbReference type="GO" id="GO:0032259">
    <property type="term" value="P:methylation"/>
    <property type="evidence" value="ECO:0007669"/>
    <property type="project" value="UniProtKB-KW"/>
</dbReference>
<dbReference type="GO" id="GO:0008168">
    <property type="term" value="F:methyltransferase activity"/>
    <property type="evidence" value="ECO:0007669"/>
    <property type="project" value="UniProtKB-KW"/>
</dbReference>
<comment type="caution">
    <text evidence="3">The sequence shown here is derived from an EMBL/GenBank/DDBJ whole genome shotgun (WGS) entry which is preliminary data.</text>
</comment>
<keyword evidence="4" id="KW-1185">Reference proteome</keyword>
<evidence type="ECO:0000256" key="2">
    <source>
        <dbReference type="SAM" id="Coils"/>
    </source>
</evidence>
<evidence type="ECO:0000313" key="3">
    <source>
        <dbReference type="EMBL" id="MBE8718042.1"/>
    </source>
</evidence>
<organism evidence="3 4">
    <name type="scientific">Cellvibrio polysaccharolyticus</name>
    <dbReference type="NCBI Taxonomy" id="2082724"/>
    <lineage>
        <taxon>Bacteria</taxon>
        <taxon>Pseudomonadati</taxon>
        <taxon>Pseudomonadota</taxon>
        <taxon>Gammaproteobacteria</taxon>
        <taxon>Cellvibrionales</taxon>
        <taxon>Cellvibrionaceae</taxon>
        <taxon>Cellvibrio</taxon>
    </lineage>
</organism>
<dbReference type="EMBL" id="PRDL01000001">
    <property type="protein sequence ID" value="MBE8718042.1"/>
    <property type="molecule type" value="Genomic_DNA"/>
</dbReference>
<keyword evidence="3" id="KW-0808">Transferase</keyword>
<reference evidence="3" key="1">
    <citation type="submission" date="2018-07" db="EMBL/GenBank/DDBJ databases">
        <title>Genome assembly of strain Ka43.</title>
        <authorList>
            <person name="Kukolya J."/>
            <person name="Nagy I."/>
            <person name="Horvath B."/>
            <person name="Toth A."/>
        </authorList>
    </citation>
    <scope>NUCLEOTIDE SEQUENCE</scope>
    <source>
        <strain evidence="3">KB43</strain>
    </source>
</reference>
<feature type="coiled-coil region" evidence="2">
    <location>
        <begin position="15"/>
        <end position="49"/>
    </location>
</feature>
<accession>A0A928V4C6</accession>
<dbReference type="SUPFAM" id="SSF57997">
    <property type="entry name" value="Tropomyosin"/>
    <property type="match status" value="1"/>
</dbReference>
<sequence length="79" mass="9340">MSLSQDSTSDLQERLIELETRVAFQEDTLNELNSVITRQDQEIIRLRQQVALMAKRLDDYMYTQEQGSARPDQERPPHY</sequence>
<dbReference type="InterPro" id="IPR007236">
    <property type="entry name" value="SlyX"/>
</dbReference>
<dbReference type="Proteomes" id="UP000652567">
    <property type="component" value="Unassembled WGS sequence"/>
</dbReference>
<dbReference type="Gene3D" id="1.20.5.300">
    <property type="match status" value="1"/>
</dbReference>
<proteinExistence type="inferred from homology"/>
<protein>
    <recommendedName>
        <fullName evidence="1">Protein SlyX homolog</fullName>
    </recommendedName>
</protein>
<name>A0A928V4C6_9GAMM</name>
<gene>
    <name evidence="1" type="primary">slyX</name>
    <name evidence="3" type="ORF">C4F51_12685</name>
</gene>
<dbReference type="PANTHER" id="PTHR36508">
    <property type="entry name" value="PROTEIN SLYX"/>
    <property type="match status" value="1"/>
</dbReference>
<dbReference type="AlphaFoldDB" id="A0A928V4C6"/>
<dbReference type="RefSeq" id="WP_193910291.1">
    <property type="nucleotide sequence ID" value="NZ_PRDL01000001.1"/>
</dbReference>
<keyword evidence="3" id="KW-0489">Methyltransferase</keyword>
<evidence type="ECO:0000313" key="4">
    <source>
        <dbReference type="Proteomes" id="UP000652567"/>
    </source>
</evidence>
<keyword evidence="2" id="KW-0175">Coiled coil</keyword>
<dbReference type="PANTHER" id="PTHR36508:SF1">
    <property type="entry name" value="PROTEIN SLYX"/>
    <property type="match status" value="1"/>
</dbReference>
<dbReference type="HAMAP" id="MF_00715">
    <property type="entry name" value="SlyX"/>
    <property type="match status" value="1"/>
</dbReference>
<evidence type="ECO:0000256" key="1">
    <source>
        <dbReference type="HAMAP-Rule" id="MF_00715"/>
    </source>
</evidence>
<dbReference type="Pfam" id="PF04102">
    <property type="entry name" value="SlyX"/>
    <property type="match status" value="1"/>
</dbReference>